<reference evidence="6" key="2">
    <citation type="submission" date="2025-09" db="UniProtKB">
        <authorList>
            <consortium name="Ensembl"/>
        </authorList>
    </citation>
    <scope>IDENTIFICATION</scope>
</reference>
<organism evidence="6 7">
    <name type="scientific">Neolamprologus brichardi</name>
    <name type="common">Fairy cichlid</name>
    <name type="synonym">Lamprologus brichardi</name>
    <dbReference type="NCBI Taxonomy" id="32507"/>
    <lineage>
        <taxon>Eukaryota</taxon>
        <taxon>Metazoa</taxon>
        <taxon>Chordata</taxon>
        <taxon>Craniata</taxon>
        <taxon>Vertebrata</taxon>
        <taxon>Euteleostomi</taxon>
        <taxon>Actinopterygii</taxon>
        <taxon>Neopterygii</taxon>
        <taxon>Teleostei</taxon>
        <taxon>Neoteleostei</taxon>
        <taxon>Acanthomorphata</taxon>
        <taxon>Ovalentaria</taxon>
        <taxon>Cichlomorphae</taxon>
        <taxon>Cichliformes</taxon>
        <taxon>Cichlidae</taxon>
        <taxon>African cichlids</taxon>
        <taxon>Pseudocrenilabrinae</taxon>
        <taxon>Lamprologini</taxon>
        <taxon>Neolamprologus</taxon>
    </lineage>
</organism>
<dbReference type="Bgee" id="ENSNBRG00000013951">
    <property type="expression patterns" value="Expressed in skeletal muscle tissue and 1 other cell type or tissue"/>
</dbReference>
<keyword evidence="3" id="KW-0862">Zinc</keyword>
<evidence type="ECO:0000256" key="4">
    <source>
        <dbReference type="PROSITE-ProRule" id="PRU00175"/>
    </source>
</evidence>
<dbReference type="Ensembl" id="ENSNBRT00000018580.1">
    <property type="protein sequence ID" value="ENSNBRP00000018090.1"/>
    <property type="gene ID" value="ENSNBRG00000013951.1"/>
</dbReference>
<evidence type="ECO:0000313" key="7">
    <source>
        <dbReference type="Proteomes" id="UP000261580"/>
    </source>
</evidence>
<sequence length="155" mass="17123">LAGICLQSLGSDLIFWKERFSCPICLDLLKDPTTLSCGHNYCMSCITKRWDEESQGGIYTCPQCRQMFRPKPVLGKNTMLADFLEELKKTRLEAAPHPHLGVTALSAPITTGTADTTWLWRCMFALPASILHPAVMCWIVSGGSLHSLHLGSCLV</sequence>
<dbReference type="InterPro" id="IPR013083">
    <property type="entry name" value="Znf_RING/FYVE/PHD"/>
</dbReference>
<dbReference type="STRING" id="32507.ENSNBRP00000018090"/>
<dbReference type="PANTHER" id="PTHR25465:SF5">
    <property type="entry name" value="E3 UBIQUITIN_ISG15 LIGASE TRIM25-RELATED"/>
    <property type="match status" value="1"/>
</dbReference>
<dbReference type="Gene3D" id="3.30.40.10">
    <property type="entry name" value="Zinc/RING finger domain, C3HC4 (zinc finger)"/>
    <property type="match status" value="1"/>
</dbReference>
<dbReference type="PANTHER" id="PTHR25465">
    <property type="entry name" value="B-BOX DOMAIN CONTAINING"/>
    <property type="match status" value="1"/>
</dbReference>
<dbReference type="GeneTree" id="ENSGT01150000286950"/>
<proteinExistence type="predicted"/>
<dbReference type="InterPro" id="IPR001841">
    <property type="entry name" value="Znf_RING"/>
</dbReference>
<dbReference type="Proteomes" id="UP000261580">
    <property type="component" value="Unassembled WGS sequence"/>
</dbReference>
<reference evidence="6" key="1">
    <citation type="submission" date="2025-08" db="UniProtKB">
        <authorList>
            <consortium name="Ensembl"/>
        </authorList>
    </citation>
    <scope>IDENTIFICATION</scope>
</reference>
<dbReference type="GO" id="GO:0008270">
    <property type="term" value="F:zinc ion binding"/>
    <property type="evidence" value="ECO:0007669"/>
    <property type="project" value="UniProtKB-KW"/>
</dbReference>
<evidence type="ECO:0000313" key="6">
    <source>
        <dbReference type="Ensembl" id="ENSNBRP00000018090.1"/>
    </source>
</evidence>
<dbReference type="SUPFAM" id="SSF57850">
    <property type="entry name" value="RING/U-box"/>
    <property type="match status" value="1"/>
</dbReference>
<dbReference type="InterPro" id="IPR017907">
    <property type="entry name" value="Znf_RING_CS"/>
</dbReference>
<protein>
    <recommendedName>
        <fullName evidence="5">RING-type domain-containing protein</fullName>
    </recommendedName>
</protein>
<dbReference type="PROSITE" id="PS00518">
    <property type="entry name" value="ZF_RING_1"/>
    <property type="match status" value="1"/>
</dbReference>
<dbReference type="SMART" id="SM00184">
    <property type="entry name" value="RING"/>
    <property type="match status" value="1"/>
</dbReference>
<dbReference type="InterPro" id="IPR051051">
    <property type="entry name" value="E3_ubiq-ligase_TRIM/RNF"/>
</dbReference>
<dbReference type="Pfam" id="PF15227">
    <property type="entry name" value="zf-C3HC4_4"/>
    <property type="match status" value="1"/>
</dbReference>
<evidence type="ECO:0000256" key="3">
    <source>
        <dbReference type="ARBA" id="ARBA00022833"/>
    </source>
</evidence>
<keyword evidence="2 4" id="KW-0863">Zinc-finger</keyword>
<dbReference type="AlphaFoldDB" id="A0A3Q4H5V7"/>
<name>A0A3Q4H5V7_NEOBR</name>
<accession>A0A3Q4H5V7</accession>
<evidence type="ECO:0000256" key="1">
    <source>
        <dbReference type="ARBA" id="ARBA00022723"/>
    </source>
</evidence>
<evidence type="ECO:0000259" key="5">
    <source>
        <dbReference type="PROSITE" id="PS50089"/>
    </source>
</evidence>
<keyword evidence="1" id="KW-0479">Metal-binding</keyword>
<dbReference type="PROSITE" id="PS50089">
    <property type="entry name" value="ZF_RING_2"/>
    <property type="match status" value="1"/>
</dbReference>
<dbReference type="OMA" id="PHKHEIS"/>
<feature type="domain" description="RING-type" evidence="5">
    <location>
        <begin position="22"/>
        <end position="65"/>
    </location>
</feature>
<evidence type="ECO:0000256" key="2">
    <source>
        <dbReference type="ARBA" id="ARBA00022771"/>
    </source>
</evidence>
<keyword evidence="7" id="KW-1185">Reference proteome</keyword>